<dbReference type="SUPFAM" id="SSF57716">
    <property type="entry name" value="Glucocorticoid receptor-like (DNA-binding domain)"/>
    <property type="match status" value="1"/>
</dbReference>
<evidence type="ECO:0000256" key="2">
    <source>
        <dbReference type="ARBA" id="ARBA00022771"/>
    </source>
</evidence>
<feature type="domain" description="GATA-type" evidence="8">
    <location>
        <begin position="290"/>
        <end position="344"/>
    </location>
</feature>
<keyword evidence="5" id="KW-0804">Transcription</keyword>
<dbReference type="InterPro" id="IPR000679">
    <property type="entry name" value="Znf_GATA"/>
</dbReference>
<dbReference type="GO" id="GO:0043565">
    <property type="term" value="F:sequence-specific DNA binding"/>
    <property type="evidence" value="ECO:0007669"/>
    <property type="project" value="InterPro"/>
</dbReference>
<dbReference type="GO" id="GO:0006355">
    <property type="term" value="P:regulation of DNA-templated transcription"/>
    <property type="evidence" value="ECO:0007669"/>
    <property type="project" value="InterPro"/>
</dbReference>
<dbReference type="AlphaFoldDB" id="A0A9P8P8M1"/>
<evidence type="ECO:0000256" key="1">
    <source>
        <dbReference type="ARBA" id="ARBA00022723"/>
    </source>
</evidence>
<comment type="caution">
    <text evidence="9">The sequence shown here is derived from an EMBL/GenBank/DDBJ whole genome shotgun (WGS) entry which is preliminary data.</text>
</comment>
<dbReference type="PROSITE" id="PS50114">
    <property type="entry name" value="GATA_ZN_FINGER_2"/>
    <property type="match status" value="1"/>
</dbReference>
<sequence>MISLMQNRDHKQLNIKLPSFDELTKTFPEQNAQGTSTAEAAPRLIGPEPQQQQRVIMEHRRLPSLQTEFFPAFQQMHLRNPSEMGYFGVSPVSAPGRPSPVGVSPMGTSSASYQVQPVATPSAEFVVREQFRFPPLDPAQEFAERVRGVERNLSFLNQFHRRISDNPTMAYVSQVPDQELLHAINHASEIRAFLMYCQNLRLPPRTSDTDSSQRSPGGQRSPTQTRTGPPPERRKSRVQVHRSSKSEPSISGEAALLKVHPPKPLIFSETDSEQLPKFVPQGTLQQDLSIRPRTRCLHCGSLNTPEWRKGPNGTRTLCNACGLFHSKLVKKRGVEEAETIMKRRRETGKSTDRRINE</sequence>
<accession>A0A9P8P8M1</accession>
<dbReference type="GO" id="GO:0008270">
    <property type="term" value="F:zinc ion binding"/>
    <property type="evidence" value="ECO:0007669"/>
    <property type="project" value="UniProtKB-KW"/>
</dbReference>
<keyword evidence="10" id="KW-1185">Reference proteome</keyword>
<organism evidence="9 10">
    <name type="scientific">Ogataea philodendri</name>
    <dbReference type="NCBI Taxonomy" id="1378263"/>
    <lineage>
        <taxon>Eukaryota</taxon>
        <taxon>Fungi</taxon>
        <taxon>Dikarya</taxon>
        <taxon>Ascomycota</taxon>
        <taxon>Saccharomycotina</taxon>
        <taxon>Pichiomycetes</taxon>
        <taxon>Pichiales</taxon>
        <taxon>Pichiaceae</taxon>
        <taxon>Ogataea</taxon>
    </lineage>
</organism>
<evidence type="ECO:0000259" key="8">
    <source>
        <dbReference type="PROSITE" id="PS50114"/>
    </source>
</evidence>
<evidence type="ECO:0000256" key="4">
    <source>
        <dbReference type="ARBA" id="ARBA00023015"/>
    </source>
</evidence>
<dbReference type="PANTHER" id="PTHR47172:SF24">
    <property type="entry name" value="GATA ZINC FINGER DOMAIN-CONTAINING PROTEIN 14-RELATED"/>
    <property type="match status" value="1"/>
</dbReference>
<dbReference type="GeneID" id="70235371"/>
<dbReference type="SMART" id="SM00401">
    <property type="entry name" value="ZnF_GATA"/>
    <property type="match status" value="1"/>
</dbReference>
<keyword evidence="1" id="KW-0479">Metal-binding</keyword>
<protein>
    <recommendedName>
        <fullName evidence="8">GATA-type domain-containing protein</fullName>
    </recommendedName>
</protein>
<dbReference type="Proteomes" id="UP000769157">
    <property type="component" value="Unassembled WGS sequence"/>
</dbReference>
<reference evidence="9" key="2">
    <citation type="submission" date="2021-01" db="EMBL/GenBank/DDBJ databases">
        <authorList>
            <person name="Schikora-Tamarit M.A."/>
        </authorList>
    </citation>
    <scope>NUCLEOTIDE SEQUENCE</scope>
    <source>
        <strain evidence="9">CBS6075</strain>
    </source>
</reference>
<dbReference type="Pfam" id="PF00320">
    <property type="entry name" value="GATA"/>
    <property type="match status" value="1"/>
</dbReference>
<evidence type="ECO:0000256" key="5">
    <source>
        <dbReference type="ARBA" id="ARBA00023163"/>
    </source>
</evidence>
<dbReference type="OrthoDB" id="2162994at2759"/>
<dbReference type="RefSeq" id="XP_046061910.1">
    <property type="nucleotide sequence ID" value="XM_046204377.1"/>
</dbReference>
<evidence type="ECO:0000313" key="10">
    <source>
        <dbReference type="Proteomes" id="UP000769157"/>
    </source>
</evidence>
<evidence type="ECO:0000313" key="9">
    <source>
        <dbReference type="EMBL" id="KAH3666954.1"/>
    </source>
</evidence>
<dbReference type="Gene3D" id="3.30.50.10">
    <property type="entry name" value="Erythroid Transcription Factor GATA-1, subunit A"/>
    <property type="match status" value="1"/>
</dbReference>
<dbReference type="PANTHER" id="PTHR47172">
    <property type="entry name" value="OS01G0976800 PROTEIN"/>
    <property type="match status" value="1"/>
</dbReference>
<keyword evidence="3" id="KW-0862">Zinc</keyword>
<dbReference type="InterPro" id="IPR013088">
    <property type="entry name" value="Znf_NHR/GATA"/>
</dbReference>
<keyword evidence="4" id="KW-0805">Transcription regulation</keyword>
<feature type="region of interest" description="Disordered" evidence="7">
    <location>
        <begin position="204"/>
        <end position="257"/>
    </location>
</feature>
<dbReference type="PROSITE" id="PS00344">
    <property type="entry name" value="GATA_ZN_FINGER_1"/>
    <property type="match status" value="1"/>
</dbReference>
<evidence type="ECO:0000256" key="3">
    <source>
        <dbReference type="ARBA" id="ARBA00022833"/>
    </source>
</evidence>
<feature type="region of interest" description="Disordered" evidence="7">
    <location>
        <begin position="29"/>
        <end position="48"/>
    </location>
</feature>
<reference evidence="9" key="1">
    <citation type="journal article" date="2021" name="Open Biol.">
        <title>Shared evolutionary footprints suggest mitochondrial oxidative damage underlies multiple complex I losses in fungi.</title>
        <authorList>
            <person name="Schikora-Tamarit M.A."/>
            <person name="Marcet-Houben M."/>
            <person name="Nosek J."/>
            <person name="Gabaldon T."/>
        </authorList>
    </citation>
    <scope>NUCLEOTIDE SEQUENCE</scope>
    <source>
        <strain evidence="9">CBS6075</strain>
    </source>
</reference>
<feature type="compositionally biased region" description="Polar residues" evidence="7">
    <location>
        <begin position="209"/>
        <end position="227"/>
    </location>
</feature>
<dbReference type="EMBL" id="JAEUBE010000199">
    <property type="protein sequence ID" value="KAH3666954.1"/>
    <property type="molecule type" value="Genomic_DNA"/>
</dbReference>
<feature type="compositionally biased region" description="Basic residues" evidence="7">
    <location>
        <begin position="234"/>
        <end position="243"/>
    </location>
</feature>
<evidence type="ECO:0000256" key="6">
    <source>
        <dbReference type="PROSITE-ProRule" id="PRU00094"/>
    </source>
</evidence>
<keyword evidence="2 6" id="KW-0863">Zinc-finger</keyword>
<gene>
    <name evidence="9" type="ORF">OGAPHI_003404</name>
</gene>
<proteinExistence type="predicted"/>
<dbReference type="CDD" id="cd00202">
    <property type="entry name" value="ZnF_GATA"/>
    <property type="match status" value="1"/>
</dbReference>
<feature type="compositionally biased region" description="Polar residues" evidence="7">
    <location>
        <begin position="29"/>
        <end position="38"/>
    </location>
</feature>
<evidence type="ECO:0000256" key="7">
    <source>
        <dbReference type="SAM" id="MobiDB-lite"/>
    </source>
</evidence>
<name>A0A9P8P8M1_9ASCO</name>